<dbReference type="Proteomes" id="UP000305760">
    <property type="component" value="Unassembled WGS sequence"/>
</dbReference>
<dbReference type="GO" id="GO:1902201">
    <property type="term" value="P:negative regulation of bacterial-type flagellum-dependent cell motility"/>
    <property type="evidence" value="ECO:0007669"/>
    <property type="project" value="TreeGrafter"/>
</dbReference>
<dbReference type="PROSITE" id="PS50887">
    <property type="entry name" value="GGDEF"/>
    <property type="match status" value="1"/>
</dbReference>
<dbReference type="Pfam" id="PF00990">
    <property type="entry name" value="GGDEF"/>
    <property type="match status" value="1"/>
</dbReference>
<feature type="transmembrane region" description="Helical" evidence="4">
    <location>
        <begin position="84"/>
        <end position="104"/>
    </location>
</feature>
<dbReference type="PANTHER" id="PTHR45138:SF9">
    <property type="entry name" value="DIGUANYLATE CYCLASE DGCM-RELATED"/>
    <property type="match status" value="1"/>
</dbReference>
<dbReference type="OrthoDB" id="9803824at2"/>
<dbReference type="SUPFAM" id="SSF55073">
    <property type="entry name" value="Nucleotide cyclase"/>
    <property type="match status" value="1"/>
</dbReference>
<evidence type="ECO:0000259" key="5">
    <source>
        <dbReference type="PROSITE" id="PS50887"/>
    </source>
</evidence>
<dbReference type="EMBL" id="SMDR01000002">
    <property type="protein sequence ID" value="TNJ33909.1"/>
    <property type="molecule type" value="Genomic_DNA"/>
</dbReference>
<dbReference type="InterPro" id="IPR043128">
    <property type="entry name" value="Rev_trsase/Diguanyl_cyclase"/>
</dbReference>
<feature type="domain" description="GGDEF" evidence="5">
    <location>
        <begin position="330"/>
        <end position="458"/>
    </location>
</feature>
<dbReference type="CDD" id="cd01949">
    <property type="entry name" value="GGDEF"/>
    <property type="match status" value="1"/>
</dbReference>
<evidence type="ECO:0000256" key="1">
    <source>
        <dbReference type="ARBA" id="ARBA00001946"/>
    </source>
</evidence>
<gene>
    <name evidence="6" type="ORF">E1B00_11310</name>
</gene>
<sequence>MTAATLPAISPRRAATLRRFARGAGAAVVVIACSALLGWAMDIDLLKSVVPGHAEMKANTAIGLLLSGLALLASTFPHPHAPTAVTLMSGAVLVLGLATLAQYATGADLGLDTLLFDDPKALALGRPPGRMSQISAIGFLLLGWKGLSDAGRVWLGQTLALLVLAIALFALSAYGYAMGTGDREAPFNPISMHTAAMLFLLALGWLATDAGRGVARVLAADSFGGELARRTLLPALLVPALLSYLAQLARASDWISEGAIITVLAVSSGVAVATMIWWASALLDRVERQNRTAVALRDSAHTDALTGLGNRRAFDAALVRLFEQRERVGLTFSLLLLDLDHFKAYNDSFGHPAGDEALRQAGRLLPLALRPGDVATRYGGEEFAVLLPGARRADALVVAERIVADVRNGLWLHRPVTVSVGVAEARAGEAAPALVARADAALYAAKQAGRDRAVAAEP</sequence>
<evidence type="ECO:0000256" key="4">
    <source>
        <dbReference type="SAM" id="Phobius"/>
    </source>
</evidence>
<dbReference type="RefSeq" id="WP_139448793.1">
    <property type="nucleotide sequence ID" value="NZ_SMDR01000002.1"/>
</dbReference>
<accession>A0A5C4RSG1</accession>
<comment type="caution">
    <text evidence="6">The sequence shown here is derived from an EMBL/GenBank/DDBJ whole genome shotgun (WGS) entry which is preliminary data.</text>
</comment>
<dbReference type="EC" id="2.7.7.65" evidence="2"/>
<evidence type="ECO:0000256" key="3">
    <source>
        <dbReference type="ARBA" id="ARBA00034247"/>
    </source>
</evidence>
<keyword evidence="7" id="KW-1185">Reference proteome</keyword>
<name>A0A5C4RSG1_9GAMM</name>
<reference evidence="6 7" key="1">
    <citation type="submission" date="2019-03" db="EMBL/GenBank/DDBJ databases">
        <title>Arenimonas daejeonensis sp. nov., isolated from compost.</title>
        <authorList>
            <person name="Jeon C.O."/>
        </authorList>
    </citation>
    <scope>NUCLEOTIDE SEQUENCE [LARGE SCALE GENOMIC DNA]</scope>
    <source>
        <strain evidence="6 7">R29</strain>
    </source>
</reference>
<proteinExistence type="predicted"/>
<feature type="transmembrane region" description="Helical" evidence="4">
    <location>
        <begin position="190"/>
        <end position="207"/>
    </location>
</feature>
<feature type="transmembrane region" description="Helical" evidence="4">
    <location>
        <begin position="159"/>
        <end position="178"/>
    </location>
</feature>
<dbReference type="GO" id="GO:0005886">
    <property type="term" value="C:plasma membrane"/>
    <property type="evidence" value="ECO:0007669"/>
    <property type="project" value="TreeGrafter"/>
</dbReference>
<comment type="cofactor">
    <cofactor evidence="1">
        <name>Mg(2+)</name>
        <dbReference type="ChEBI" id="CHEBI:18420"/>
    </cofactor>
</comment>
<feature type="transmembrane region" description="Helical" evidence="4">
    <location>
        <begin position="20"/>
        <end position="40"/>
    </location>
</feature>
<keyword evidence="4" id="KW-1133">Transmembrane helix</keyword>
<dbReference type="InterPro" id="IPR000160">
    <property type="entry name" value="GGDEF_dom"/>
</dbReference>
<keyword evidence="4" id="KW-0472">Membrane</keyword>
<dbReference type="AlphaFoldDB" id="A0A5C4RSG1"/>
<dbReference type="InterPro" id="IPR029787">
    <property type="entry name" value="Nucleotide_cyclase"/>
</dbReference>
<dbReference type="SMART" id="SM00267">
    <property type="entry name" value="GGDEF"/>
    <property type="match status" value="1"/>
</dbReference>
<evidence type="ECO:0000256" key="2">
    <source>
        <dbReference type="ARBA" id="ARBA00012528"/>
    </source>
</evidence>
<evidence type="ECO:0000313" key="7">
    <source>
        <dbReference type="Proteomes" id="UP000305760"/>
    </source>
</evidence>
<organism evidence="6 7">
    <name type="scientific">Arenimonas terrae</name>
    <dbReference type="NCBI Taxonomy" id="2546226"/>
    <lineage>
        <taxon>Bacteria</taxon>
        <taxon>Pseudomonadati</taxon>
        <taxon>Pseudomonadota</taxon>
        <taxon>Gammaproteobacteria</taxon>
        <taxon>Lysobacterales</taxon>
        <taxon>Lysobacteraceae</taxon>
        <taxon>Arenimonas</taxon>
    </lineage>
</organism>
<dbReference type="PANTHER" id="PTHR45138">
    <property type="entry name" value="REGULATORY COMPONENTS OF SENSORY TRANSDUCTION SYSTEM"/>
    <property type="match status" value="1"/>
</dbReference>
<dbReference type="Gene3D" id="3.30.70.270">
    <property type="match status" value="1"/>
</dbReference>
<keyword evidence="4" id="KW-0812">Transmembrane</keyword>
<comment type="catalytic activity">
    <reaction evidence="3">
        <text>2 GTP = 3',3'-c-di-GMP + 2 diphosphate</text>
        <dbReference type="Rhea" id="RHEA:24898"/>
        <dbReference type="ChEBI" id="CHEBI:33019"/>
        <dbReference type="ChEBI" id="CHEBI:37565"/>
        <dbReference type="ChEBI" id="CHEBI:58805"/>
        <dbReference type="EC" id="2.7.7.65"/>
    </reaction>
</comment>
<feature type="transmembrane region" description="Helical" evidence="4">
    <location>
        <begin position="258"/>
        <end position="283"/>
    </location>
</feature>
<dbReference type="FunFam" id="3.30.70.270:FF:000001">
    <property type="entry name" value="Diguanylate cyclase domain protein"/>
    <property type="match status" value="1"/>
</dbReference>
<dbReference type="InterPro" id="IPR050469">
    <property type="entry name" value="Diguanylate_Cyclase"/>
</dbReference>
<dbReference type="GO" id="GO:0043709">
    <property type="term" value="P:cell adhesion involved in single-species biofilm formation"/>
    <property type="evidence" value="ECO:0007669"/>
    <property type="project" value="TreeGrafter"/>
</dbReference>
<protein>
    <recommendedName>
        <fullName evidence="2">diguanylate cyclase</fullName>
        <ecNumber evidence="2">2.7.7.65</ecNumber>
    </recommendedName>
</protein>
<feature type="transmembrane region" description="Helical" evidence="4">
    <location>
        <begin position="130"/>
        <end position="147"/>
    </location>
</feature>
<feature type="transmembrane region" description="Helical" evidence="4">
    <location>
        <begin position="60"/>
        <end position="77"/>
    </location>
</feature>
<evidence type="ECO:0000313" key="6">
    <source>
        <dbReference type="EMBL" id="TNJ33909.1"/>
    </source>
</evidence>
<feature type="transmembrane region" description="Helical" evidence="4">
    <location>
        <begin position="227"/>
        <end position="246"/>
    </location>
</feature>
<dbReference type="NCBIfam" id="TIGR00254">
    <property type="entry name" value="GGDEF"/>
    <property type="match status" value="1"/>
</dbReference>
<dbReference type="GO" id="GO:0052621">
    <property type="term" value="F:diguanylate cyclase activity"/>
    <property type="evidence" value="ECO:0007669"/>
    <property type="project" value="UniProtKB-EC"/>
</dbReference>